<accession>A0AAD8YEB3</accession>
<protein>
    <submittedName>
        <fullName evidence="5">WD40 repeat domain-containing protein</fullName>
    </submittedName>
</protein>
<evidence type="ECO:0000256" key="1">
    <source>
        <dbReference type="ARBA" id="ARBA00022574"/>
    </source>
</evidence>
<dbReference type="PANTHER" id="PTHR18763">
    <property type="entry name" value="WD-REPEAT PROTEIN 18"/>
    <property type="match status" value="1"/>
</dbReference>
<organism evidence="5 6">
    <name type="scientific">Skeletonema marinoi</name>
    <dbReference type="NCBI Taxonomy" id="267567"/>
    <lineage>
        <taxon>Eukaryota</taxon>
        <taxon>Sar</taxon>
        <taxon>Stramenopiles</taxon>
        <taxon>Ochrophyta</taxon>
        <taxon>Bacillariophyta</taxon>
        <taxon>Coscinodiscophyceae</taxon>
        <taxon>Thalassiosirophycidae</taxon>
        <taxon>Thalassiosirales</taxon>
        <taxon>Skeletonemataceae</taxon>
        <taxon>Skeletonema</taxon>
        <taxon>Skeletonema marinoi-dohrnii complex</taxon>
    </lineage>
</organism>
<dbReference type="PANTHER" id="PTHR18763:SF0">
    <property type="entry name" value="WD REPEAT-CONTAINING PROTEIN 18"/>
    <property type="match status" value="1"/>
</dbReference>
<dbReference type="InterPro" id="IPR015943">
    <property type="entry name" value="WD40/YVTN_repeat-like_dom_sf"/>
</dbReference>
<keyword evidence="6" id="KW-1185">Reference proteome</keyword>
<dbReference type="GO" id="GO:0006364">
    <property type="term" value="P:rRNA processing"/>
    <property type="evidence" value="ECO:0007669"/>
    <property type="project" value="TreeGrafter"/>
</dbReference>
<dbReference type="Pfam" id="PF00400">
    <property type="entry name" value="WD40"/>
    <property type="match status" value="2"/>
</dbReference>
<evidence type="ECO:0000313" key="6">
    <source>
        <dbReference type="Proteomes" id="UP001224775"/>
    </source>
</evidence>
<dbReference type="InterPro" id="IPR036322">
    <property type="entry name" value="WD40_repeat_dom_sf"/>
</dbReference>
<dbReference type="PROSITE" id="PS50294">
    <property type="entry name" value="WD_REPEATS_REGION"/>
    <property type="match status" value="1"/>
</dbReference>
<dbReference type="GO" id="GO:0006261">
    <property type="term" value="P:DNA-templated DNA replication"/>
    <property type="evidence" value="ECO:0007669"/>
    <property type="project" value="TreeGrafter"/>
</dbReference>
<dbReference type="SUPFAM" id="SSF50978">
    <property type="entry name" value="WD40 repeat-like"/>
    <property type="match status" value="1"/>
</dbReference>
<name>A0AAD8YEB3_9STRA</name>
<dbReference type="EMBL" id="JATAAI010000008">
    <property type="protein sequence ID" value="KAK1743656.1"/>
    <property type="molecule type" value="Genomic_DNA"/>
</dbReference>
<proteinExistence type="predicted"/>
<comment type="caution">
    <text evidence="5">The sequence shown here is derived from an EMBL/GenBank/DDBJ whole genome shotgun (WGS) entry which is preliminary data.</text>
</comment>
<dbReference type="PROSITE" id="PS50082">
    <property type="entry name" value="WD_REPEATS_2"/>
    <property type="match status" value="2"/>
</dbReference>
<evidence type="ECO:0000256" key="4">
    <source>
        <dbReference type="SAM" id="MobiDB-lite"/>
    </source>
</evidence>
<dbReference type="GO" id="GO:0120330">
    <property type="term" value="C:rixosome complex"/>
    <property type="evidence" value="ECO:0007669"/>
    <property type="project" value="TreeGrafter"/>
</dbReference>
<evidence type="ECO:0000256" key="2">
    <source>
        <dbReference type="ARBA" id="ARBA00022737"/>
    </source>
</evidence>
<dbReference type="Proteomes" id="UP001224775">
    <property type="component" value="Unassembled WGS sequence"/>
</dbReference>
<gene>
    <name evidence="5" type="ORF">QTG54_005253</name>
</gene>
<reference evidence="5" key="1">
    <citation type="submission" date="2023-06" db="EMBL/GenBank/DDBJ databases">
        <title>Survivors Of The Sea: Transcriptome response of Skeletonema marinoi to long-term dormancy.</title>
        <authorList>
            <person name="Pinder M.I.M."/>
            <person name="Kourtchenko O."/>
            <person name="Robertson E.K."/>
            <person name="Larsson T."/>
            <person name="Maumus F."/>
            <person name="Osuna-Cruz C.M."/>
            <person name="Vancaester E."/>
            <person name="Stenow R."/>
            <person name="Vandepoele K."/>
            <person name="Ploug H."/>
            <person name="Bruchert V."/>
            <person name="Godhe A."/>
            <person name="Topel M."/>
        </authorList>
    </citation>
    <scope>NUCLEOTIDE SEQUENCE</scope>
    <source>
        <strain evidence="5">R05AC</strain>
    </source>
</reference>
<dbReference type="Gene3D" id="2.130.10.10">
    <property type="entry name" value="YVTN repeat-like/Quinoprotein amine dehydrogenase"/>
    <property type="match status" value="1"/>
</dbReference>
<evidence type="ECO:0000313" key="5">
    <source>
        <dbReference type="EMBL" id="KAK1743656.1"/>
    </source>
</evidence>
<feature type="region of interest" description="Disordered" evidence="4">
    <location>
        <begin position="14"/>
        <end position="38"/>
    </location>
</feature>
<feature type="repeat" description="WD" evidence="3">
    <location>
        <begin position="154"/>
        <end position="186"/>
    </location>
</feature>
<dbReference type="GO" id="GO:0005656">
    <property type="term" value="C:nuclear pre-replicative complex"/>
    <property type="evidence" value="ECO:0007669"/>
    <property type="project" value="TreeGrafter"/>
</dbReference>
<dbReference type="InterPro" id="IPR001680">
    <property type="entry name" value="WD40_rpt"/>
</dbReference>
<dbReference type="InterPro" id="IPR045227">
    <property type="entry name" value="WDR18/Ipi3/RID3"/>
</dbReference>
<evidence type="ECO:0000256" key="3">
    <source>
        <dbReference type="PROSITE-ProRule" id="PRU00221"/>
    </source>
</evidence>
<sequence>MALANTPSHPYLLYAISNRPPGSSGSGSGSGGSHSRDPIQVICPFNGSNLTGAHPLRVPASSTAARGGVFGVRCMIPVTLTNTLGFGGDDANSTVFVGHGGSGDAKGMESGKDDHAFLSMAVSPDGRFIVAGSTNGTCYLWDWTSGEDNLVRVFKAHYRPVTCVAFDKDDGATLFTAGEDGVVNAWCLLDLVDQDCPSGSAIHPFHTWSEHHLSVTSLCVLPGSGCGSTRLVSSSLDRNLIIMELGSSDSNSSSLGGNSGARTLARMCLPSEHAIQKSLNGLGTSVAVDEHHNWAEDHNNKGKKRARGDFESILSGNHLSLASAATGLASDNSKYISELKGHVKAVVSLALLDPTDLATFMKFATLGFYADAGSGTATSYAPVTTIVAVPKSSLTGNALTMAPSRFSTGRKVNAFDIATSHIMNFNHIKKARTSNATGVDGEDEKLIEITRLRKELQESKALVERWQTVNNQLVAKLKNRGS</sequence>
<keyword evidence="1 3" id="KW-0853">WD repeat</keyword>
<dbReference type="AlphaFoldDB" id="A0AAD8YEB3"/>
<feature type="repeat" description="WD" evidence="3">
    <location>
        <begin position="119"/>
        <end position="151"/>
    </location>
</feature>
<keyword evidence="2" id="KW-0677">Repeat</keyword>
<dbReference type="SMART" id="SM00320">
    <property type="entry name" value="WD40"/>
    <property type="match status" value="3"/>
</dbReference>